<gene>
    <name evidence="12" type="ORF">EAH_00045030</name>
</gene>
<comment type="similarity">
    <text evidence="2 9">Belongs to the aconitase/IPM isomerase family.</text>
</comment>
<keyword evidence="7 9" id="KW-0456">Lyase</keyword>
<dbReference type="GO" id="GO:0072350">
    <property type="term" value="P:tricarboxylic acid metabolic process"/>
    <property type="evidence" value="ECO:0007669"/>
    <property type="project" value="UniProtKB-ARBA"/>
</dbReference>
<evidence type="ECO:0000256" key="3">
    <source>
        <dbReference type="ARBA" id="ARBA00012926"/>
    </source>
</evidence>
<keyword evidence="6 9" id="KW-0411">Iron-sulfur</keyword>
<keyword evidence="13" id="KW-1185">Reference proteome</keyword>
<protein>
    <recommendedName>
        <fullName evidence="3 9">Aconitate hydratase</fullName>
        <shortName evidence="9">Aconitase</shortName>
        <ecNumber evidence="3 9">4.2.1.3</ecNumber>
    </recommendedName>
</protein>
<reference evidence="12" key="1">
    <citation type="submission" date="2013-10" db="EMBL/GenBank/DDBJ databases">
        <title>Genomic analysis of the causative agents of coccidiosis in chickens.</title>
        <authorList>
            <person name="Reid A.J."/>
            <person name="Blake D."/>
            <person name="Billington K."/>
            <person name="Browne H."/>
            <person name="Dunn M."/>
            <person name="Hung S."/>
            <person name="Kawahara F."/>
            <person name="Miranda-Saavedra D."/>
            <person name="Mourier T."/>
            <person name="Nagra H."/>
            <person name="Otto T.D."/>
            <person name="Rawlings N."/>
            <person name="Sanchez A."/>
            <person name="Sanders M."/>
            <person name="Subramaniam C."/>
            <person name="Tay Y."/>
            <person name="Dear P."/>
            <person name="Doerig C."/>
            <person name="Gruber A."/>
            <person name="Parkinson J."/>
            <person name="Shirley M."/>
            <person name="Wan K.L."/>
            <person name="Berriman M."/>
            <person name="Tomley F."/>
            <person name="Pain A."/>
        </authorList>
    </citation>
    <scope>NUCLEOTIDE SEQUENCE</scope>
    <source>
        <strain evidence="12">Houghton</strain>
    </source>
</reference>
<dbReference type="Pfam" id="PF00694">
    <property type="entry name" value="Aconitase_C"/>
    <property type="match status" value="1"/>
</dbReference>
<dbReference type="CDD" id="cd01586">
    <property type="entry name" value="AcnA_IRP"/>
    <property type="match status" value="1"/>
</dbReference>
<dbReference type="Gene3D" id="3.20.19.10">
    <property type="entry name" value="Aconitase, domain 4"/>
    <property type="match status" value="1"/>
</dbReference>
<evidence type="ECO:0000256" key="9">
    <source>
        <dbReference type="RuleBase" id="RU361275"/>
    </source>
</evidence>
<keyword evidence="5 9" id="KW-0408">Iron</keyword>
<dbReference type="NCBIfam" id="TIGR01341">
    <property type="entry name" value="aconitase_1"/>
    <property type="match status" value="1"/>
</dbReference>
<dbReference type="InterPro" id="IPR044137">
    <property type="entry name" value="AcnA_IRP_Swivel"/>
</dbReference>
<evidence type="ECO:0000256" key="8">
    <source>
        <dbReference type="ARBA" id="ARBA00023501"/>
    </source>
</evidence>
<dbReference type="RefSeq" id="XP_013247079.1">
    <property type="nucleotide sequence ID" value="XM_013391625.1"/>
</dbReference>
<dbReference type="FunFam" id="3.30.499.10:FF:000005">
    <property type="entry name" value="cytoplasmic aconitate hydratase"/>
    <property type="match status" value="1"/>
</dbReference>
<dbReference type="FunFam" id="3.20.19.10:FF:000001">
    <property type="entry name" value="Aconitate hydratase"/>
    <property type="match status" value="1"/>
</dbReference>
<evidence type="ECO:0000256" key="1">
    <source>
        <dbReference type="ARBA" id="ARBA00001966"/>
    </source>
</evidence>
<evidence type="ECO:0000256" key="7">
    <source>
        <dbReference type="ARBA" id="ARBA00023239"/>
    </source>
</evidence>
<dbReference type="InterPro" id="IPR001030">
    <property type="entry name" value="Acoase/IPM_deHydtase_lsu_aba"/>
</dbReference>
<evidence type="ECO:0000313" key="13">
    <source>
        <dbReference type="Proteomes" id="UP000018050"/>
    </source>
</evidence>
<keyword evidence="4" id="KW-0479">Metal-binding</keyword>
<feature type="domain" description="Aconitase/3-isopropylmalate dehydratase large subunit alpha/beta/alpha" evidence="10">
    <location>
        <begin position="107"/>
        <end position="624"/>
    </location>
</feature>
<dbReference type="OMA" id="WFRFRGH"/>
<comment type="function">
    <text evidence="9">Catalyzes the isomerization of citrate to isocitrate via cis-aconitate.</text>
</comment>
<dbReference type="GO" id="GO:0051539">
    <property type="term" value="F:4 iron, 4 sulfur cluster binding"/>
    <property type="evidence" value="ECO:0007669"/>
    <property type="project" value="UniProtKB-KW"/>
</dbReference>
<dbReference type="SUPFAM" id="SSF52016">
    <property type="entry name" value="LeuD/IlvD-like"/>
    <property type="match status" value="1"/>
</dbReference>
<dbReference type="GO" id="GO:0003994">
    <property type="term" value="F:aconitate hydratase activity"/>
    <property type="evidence" value="ECO:0007669"/>
    <property type="project" value="UniProtKB-EC"/>
</dbReference>
<evidence type="ECO:0000313" key="12">
    <source>
        <dbReference type="EMBL" id="CDI83859.1"/>
    </source>
</evidence>
<dbReference type="GeneID" id="25272573"/>
<evidence type="ECO:0000256" key="6">
    <source>
        <dbReference type="ARBA" id="ARBA00023014"/>
    </source>
</evidence>
<dbReference type="SUPFAM" id="SSF53732">
    <property type="entry name" value="Aconitase iron-sulfur domain"/>
    <property type="match status" value="1"/>
</dbReference>
<dbReference type="EMBL" id="HG673508">
    <property type="protein sequence ID" value="CDI83859.1"/>
    <property type="molecule type" value="Genomic_DNA"/>
</dbReference>
<organism evidence="12 13">
    <name type="scientific">Eimeria acervulina</name>
    <name type="common">Coccidian parasite</name>
    <dbReference type="NCBI Taxonomy" id="5801"/>
    <lineage>
        <taxon>Eukaryota</taxon>
        <taxon>Sar</taxon>
        <taxon>Alveolata</taxon>
        <taxon>Apicomplexa</taxon>
        <taxon>Conoidasida</taxon>
        <taxon>Coccidia</taxon>
        <taxon>Eucoccidiorida</taxon>
        <taxon>Eimeriorina</taxon>
        <taxon>Eimeriidae</taxon>
        <taxon>Eimeria</taxon>
    </lineage>
</organism>
<feature type="domain" description="Aconitase A/isopropylmalate dehydratase small subunit swivel" evidence="11">
    <location>
        <begin position="754"/>
        <end position="880"/>
    </location>
</feature>
<evidence type="ECO:0000259" key="11">
    <source>
        <dbReference type="Pfam" id="PF00694"/>
    </source>
</evidence>
<dbReference type="AlphaFoldDB" id="U6GZ96"/>
<dbReference type="PROSITE" id="PS00450">
    <property type="entry name" value="ACONITASE_1"/>
    <property type="match status" value="1"/>
</dbReference>
<dbReference type="GO" id="GO:0046872">
    <property type="term" value="F:metal ion binding"/>
    <property type="evidence" value="ECO:0007669"/>
    <property type="project" value="UniProtKB-KW"/>
</dbReference>
<reference evidence="12" key="2">
    <citation type="submission" date="2013-10" db="EMBL/GenBank/DDBJ databases">
        <authorList>
            <person name="Aslett M."/>
        </authorList>
    </citation>
    <scope>NUCLEOTIDE SEQUENCE</scope>
    <source>
        <strain evidence="12">Houghton</strain>
    </source>
</reference>
<dbReference type="InterPro" id="IPR015931">
    <property type="entry name" value="Acnase/IPM_dHydase_lsu_aba_1/3"/>
</dbReference>
<proteinExistence type="inferred from homology"/>
<accession>U6GZ96</accession>
<dbReference type="InterPro" id="IPR018136">
    <property type="entry name" value="Aconitase_4Fe-4S_BS"/>
</dbReference>
<dbReference type="FunFam" id="3.30.499.10:FF:000002">
    <property type="entry name" value="Aconitate hydratase"/>
    <property type="match status" value="1"/>
</dbReference>
<dbReference type="NCBIfam" id="NF009520">
    <property type="entry name" value="PRK12881.1"/>
    <property type="match status" value="1"/>
</dbReference>
<dbReference type="InterPro" id="IPR036008">
    <property type="entry name" value="Aconitase_4Fe-4S_dom"/>
</dbReference>
<dbReference type="InterPro" id="IPR015928">
    <property type="entry name" value="Aconitase/3IPM_dehydase_swvl"/>
</dbReference>
<comment type="cofactor">
    <cofactor evidence="1">
        <name>[4Fe-4S] cluster</name>
        <dbReference type="ChEBI" id="CHEBI:49883"/>
    </cofactor>
</comment>
<dbReference type="VEuPathDB" id="ToxoDB:EAH_00045030"/>
<evidence type="ECO:0000256" key="2">
    <source>
        <dbReference type="ARBA" id="ARBA00007185"/>
    </source>
</evidence>
<dbReference type="PRINTS" id="PR00415">
    <property type="entry name" value="ACONITASE"/>
</dbReference>
<dbReference type="InterPro" id="IPR000573">
    <property type="entry name" value="AconitaseA/IPMdHydase_ssu_swvl"/>
</dbReference>
<dbReference type="NCBIfam" id="NF006757">
    <property type="entry name" value="PRK09277.1"/>
    <property type="match status" value="1"/>
</dbReference>
<evidence type="ECO:0000259" key="10">
    <source>
        <dbReference type="Pfam" id="PF00330"/>
    </source>
</evidence>
<dbReference type="EC" id="4.2.1.3" evidence="3 9"/>
<dbReference type="OrthoDB" id="2279155at2759"/>
<dbReference type="PANTHER" id="PTHR11670">
    <property type="entry name" value="ACONITASE/IRON-RESPONSIVE ELEMENT FAMILY MEMBER"/>
    <property type="match status" value="1"/>
</dbReference>
<dbReference type="PROSITE" id="PS01244">
    <property type="entry name" value="ACONITASE_2"/>
    <property type="match status" value="1"/>
</dbReference>
<dbReference type="CDD" id="cd01580">
    <property type="entry name" value="AcnA_IRP_Swivel"/>
    <property type="match status" value="1"/>
</dbReference>
<evidence type="ECO:0000256" key="5">
    <source>
        <dbReference type="ARBA" id="ARBA00023004"/>
    </source>
</evidence>
<evidence type="ECO:0000256" key="4">
    <source>
        <dbReference type="ARBA" id="ARBA00022723"/>
    </source>
</evidence>
<keyword evidence="9" id="KW-0004">4Fe-4S</keyword>
<comment type="catalytic activity">
    <reaction evidence="8 9">
        <text>citrate = D-threo-isocitrate</text>
        <dbReference type="Rhea" id="RHEA:10336"/>
        <dbReference type="ChEBI" id="CHEBI:15562"/>
        <dbReference type="ChEBI" id="CHEBI:16947"/>
        <dbReference type="EC" id="4.2.1.3"/>
    </reaction>
</comment>
<dbReference type="InterPro" id="IPR006249">
    <property type="entry name" value="Aconitase/IRP2"/>
</dbReference>
<dbReference type="Gene3D" id="3.30.499.10">
    <property type="entry name" value="Aconitase, domain 3"/>
    <property type="match status" value="2"/>
</dbReference>
<dbReference type="Proteomes" id="UP000018050">
    <property type="component" value="Unassembled WGS sequence"/>
</dbReference>
<dbReference type="Pfam" id="PF00330">
    <property type="entry name" value="Aconitase"/>
    <property type="match status" value="1"/>
</dbReference>
<name>U6GZ96_EIMAC</name>
<sequence>MRQLLVASLRSRGPCGVSSGGAQRRAAASFVSGVRRFSSSQAGAPFSSVLKALEGTQKAYYDLPALGGERYEALPFSVRILLESAVRNCDGFRVTEEDVERILDWPKTSKEQKEIPFLPARVLLQDFTGVPAVVDLAAMRDAMQRLGGDPRRINPLVSVDLVVDHSVQVDYSRSAAAFQRNLEKEMQRNKERFAFLKWGSKAFNNMRIVPPGSGIVHQVNLEFLASVVMNSSSNNSSSSNISGSGMKILYPDSVVGTDSHTTMVNGLGVLGWGVGGIEAEAVMLGQHISMVLPEVIGVHLTGQLGPLVTATDLVLTLTEMLRRKGVVGKFVEFFGPGLERLSLADRATVSNMAPEYGATCGFFPVDEQSLLYLRMTGRPSSQIDLVERYTKTNKMFVAAGAAETSAAGASSRVAYSDVVELDLSSVQPCVAGPKRPQDRVSVGEVKKDFRLCLQKPVGFKGFGLSDEQQRRVVRFNFQGKEYELKHGSVCIAAITSCTNTSNPGVIFAAALLAKNAVARGLRVAPYIVTSLSPGSRAVSQYLMESGLQEALQSLGFYLAGYGCMTCIGNTGEFDPEVTQAIAEGDLVVASVLSGNRNFEGRIHPLTRAAYLASPPLVVAYALAGRIDIDFEKEEIGTDSNGNKVFLKDIWPTRDEIQPVIEQYLGPEMFKRVYSTITEGTPEWKALETSDSSVLYDWREDSTYIHNPPFFKTMERSLPVIEDIRSAYCLLSVGDSITTDHISPAGNIAKDSPAAKYLQSRGVERKDFNTYGSRRGNDEVMVRGTFANIRLVNKMCPGAGPKTIHLPSNEVLPVSDAAERYRAEGHQMIVLAGKEYGSGSSRDWAAKGPYLQGVKAVIAESFERIHRSNLVGMGILPLQFLDGQSAESLKLTGRERFNIALNGGRLVPGSLIRVSTDCGKSFETKCRIDTDVEVEYFRNGGTLHYVLRNILNKK</sequence>
<dbReference type="Gene3D" id="6.10.190.10">
    <property type="match status" value="1"/>
</dbReference>